<keyword evidence="1" id="KW-0472">Membrane</keyword>
<evidence type="ECO:0000313" key="3">
    <source>
        <dbReference type="Proteomes" id="UP001595387"/>
    </source>
</evidence>
<keyword evidence="1" id="KW-0812">Transmembrane</keyword>
<feature type="transmembrane region" description="Helical" evidence="1">
    <location>
        <begin position="45"/>
        <end position="63"/>
    </location>
</feature>
<gene>
    <name evidence="2" type="ORF">ACFODW_09210</name>
</gene>
<keyword evidence="1" id="KW-1133">Transmembrane helix</keyword>
<name>A0ABV7A679_9BACI</name>
<feature type="transmembrane region" description="Helical" evidence="1">
    <location>
        <begin position="12"/>
        <end position="33"/>
    </location>
</feature>
<keyword evidence="3" id="KW-1185">Reference proteome</keyword>
<proteinExistence type="predicted"/>
<dbReference type="Proteomes" id="UP001595387">
    <property type="component" value="Unassembled WGS sequence"/>
</dbReference>
<dbReference type="EMBL" id="JBHRRZ010000015">
    <property type="protein sequence ID" value="MFC2948516.1"/>
    <property type="molecule type" value="Genomic_DNA"/>
</dbReference>
<evidence type="ECO:0000313" key="2">
    <source>
        <dbReference type="EMBL" id="MFC2948516.1"/>
    </source>
</evidence>
<organism evidence="2 3">
    <name type="scientific">Virgibacillus sediminis</name>
    <dbReference type="NCBI Taxonomy" id="202260"/>
    <lineage>
        <taxon>Bacteria</taxon>
        <taxon>Bacillati</taxon>
        <taxon>Bacillota</taxon>
        <taxon>Bacilli</taxon>
        <taxon>Bacillales</taxon>
        <taxon>Bacillaceae</taxon>
        <taxon>Virgibacillus</taxon>
    </lineage>
</organism>
<accession>A0ABV7A679</accession>
<reference evidence="3" key="1">
    <citation type="journal article" date="2019" name="Int. J. Syst. Evol. Microbiol.">
        <title>The Global Catalogue of Microorganisms (GCM) 10K type strain sequencing project: providing services to taxonomists for standard genome sequencing and annotation.</title>
        <authorList>
            <consortium name="The Broad Institute Genomics Platform"/>
            <consortium name="The Broad Institute Genome Sequencing Center for Infectious Disease"/>
            <person name="Wu L."/>
            <person name="Ma J."/>
        </authorList>
    </citation>
    <scope>NUCLEOTIDE SEQUENCE [LARGE SCALE GENOMIC DNA]</scope>
    <source>
        <strain evidence="3">KCTC 13193</strain>
    </source>
</reference>
<protein>
    <submittedName>
        <fullName evidence="2">Uncharacterized protein</fullName>
    </submittedName>
</protein>
<sequence>MEALQETVNGLAMQLVNLAVLILVFMGITAIILRFIPIFQEIKNFILGLSSLAATYFWFQITFM</sequence>
<comment type="caution">
    <text evidence="2">The sequence shown here is derived from an EMBL/GenBank/DDBJ whole genome shotgun (WGS) entry which is preliminary data.</text>
</comment>
<dbReference type="RefSeq" id="WP_390305591.1">
    <property type="nucleotide sequence ID" value="NZ_JBHRRZ010000015.1"/>
</dbReference>
<evidence type="ECO:0000256" key="1">
    <source>
        <dbReference type="SAM" id="Phobius"/>
    </source>
</evidence>